<reference evidence="1 2" key="1">
    <citation type="submission" date="2019-03" db="EMBL/GenBank/DDBJ databases">
        <title>Genomic Encyclopedia of Type Strains, Phase III (KMG-III): the genomes of soil and plant-associated and newly described type strains.</title>
        <authorList>
            <person name="Whitman W."/>
        </authorList>
    </citation>
    <scope>NUCLEOTIDE SEQUENCE [LARGE SCALE GENOMIC DNA]</scope>
    <source>
        <strain evidence="1 2">LMG 29544</strain>
    </source>
</reference>
<dbReference type="EMBL" id="SORE01000017">
    <property type="protein sequence ID" value="TDY43874.1"/>
    <property type="molecule type" value="Genomic_DNA"/>
</dbReference>
<protein>
    <submittedName>
        <fullName evidence="1">Uncharacterized protein</fullName>
    </submittedName>
</protein>
<accession>A0A4R8LKE4</accession>
<dbReference type="OrthoDB" id="9135461at2"/>
<organism evidence="1 2">
    <name type="scientific">Paraburkholderia rhizosphaerae</name>
    <dbReference type="NCBI Taxonomy" id="480658"/>
    <lineage>
        <taxon>Bacteria</taxon>
        <taxon>Pseudomonadati</taxon>
        <taxon>Pseudomonadota</taxon>
        <taxon>Betaproteobacteria</taxon>
        <taxon>Burkholderiales</taxon>
        <taxon>Burkholderiaceae</taxon>
        <taxon>Paraburkholderia</taxon>
    </lineage>
</organism>
<dbReference type="RefSeq" id="WP_134194303.1">
    <property type="nucleotide sequence ID" value="NZ_JBHLUW010000016.1"/>
</dbReference>
<evidence type="ECO:0000313" key="1">
    <source>
        <dbReference type="EMBL" id="TDY43874.1"/>
    </source>
</evidence>
<evidence type="ECO:0000313" key="2">
    <source>
        <dbReference type="Proteomes" id="UP000295509"/>
    </source>
</evidence>
<dbReference type="Proteomes" id="UP000295509">
    <property type="component" value="Unassembled WGS sequence"/>
</dbReference>
<gene>
    <name evidence="1" type="ORF">BX592_11776</name>
</gene>
<proteinExistence type="predicted"/>
<sequence length="78" mass="9264">MTELERELDRLRVADAHIARRRNLIERQLRTVHELARDGHDTGSAIRLLQELRRSLEAMVEHRAVIQETIEMLRLAER</sequence>
<dbReference type="AlphaFoldDB" id="A0A4R8LKE4"/>
<keyword evidence="2" id="KW-1185">Reference proteome</keyword>
<name>A0A4R8LKE4_9BURK</name>
<comment type="caution">
    <text evidence="1">The sequence shown here is derived from an EMBL/GenBank/DDBJ whole genome shotgun (WGS) entry which is preliminary data.</text>
</comment>